<protein>
    <submittedName>
        <fullName evidence="2">Uncharacterized protein</fullName>
    </submittedName>
</protein>
<accession>A0AA88PI27</accession>
<sequence>MLSLSVVLRRSKNFTSRGAVRMPPAVPFNHGPGFGKPTKIEPESYSIIPSCGIQRRRAACFEHSNFFKVNVRVPPAETPSQGHPGDAARQGAGQAVVRLSTLRQPAPEDQPGSATSSFGGPGGEEREEREREGGGREPSSSSFFPHGPHGEGKALSGGRGDARDQSSLRQPRCASRGRVALGGSPGASLPPGRAGDQDPPGGRPRGRSAGGRTRASLPARTGVRATGPRNEAGVFLGRGGCHGRAEAQASAGGVAGTVPPSYPRAPSGPRAVPDRCVRPGVYASHEPLGRVGRLPHAKSEPGAPRPWRPPRRPGRDPTLACDAFRSTGRLCLPRTFGPRRHAKRAGCTAPKAAAEGAGRGTRLWACDAFRSVSRSGLTGLPEEDGAPGPGGPEARGRSRSVGPVLPYLGPEFEAIRPGDGRVRSRKLRQTRVHPPRLPCARQPTEELVSRLGKVPRGVW</sequence>
<dbReference type="Proteomes" id="UP001187343">
    <property type="component" value="Unassembled WGS sequence"/>
</dbReference>
<dbReference type="AlphaFoldDB" id="A0AA88PI27"/>
<evidence type="ECO:0000256" key="1">
    <source>
        <dbReference type="SAM" id="MobiDB-lite"/>
    </source>
</evidence>
<organism evidence="2 3">
    <name type="scientific">Cirrhinus molitorella</name>
    <name type="common">mud carp</name>
    <dbReference type="NCBI Taxonomy" id="172907"/>
    <lineage>
        <taxon>Eukaryota</taxon>
        <taxon>Metazoa</taxon>
        <taxon>Chordata</taxon>
        <taxon>Craniata</taxon>
        <taxon>Vertebrata</taxon>
        <taxon>Euteleostomi</taxon>
        <taxon>Actinopterygii</taxon>
        <taxon>Neopterygii</taxon>
        <taxon>Teleostei</taxon>
        <taxon>Ostariophysi</taxon>
        <taxon>Cypriniformes</taxon>
        <taxon>Cyprinidae</taxon>
        <taxon>Labeoninae</taxon>
        <taxon>Labeonini</taxon>
        <taxon>Cirrhinus</taxon>
    </lineage>
</organism>
<proteinExistence type="predicted"/>
<keyword evidence="3" id="KW-1185">Reference proteome</keyword>
<feature type="compositionally biased region" description="Low complexity" evidence="1">
    <location>
        <begin position="137"/>
        <end position="147"/>
    </location>
</feature>
<evidence type="ECO:0000313" key="3">
    <source>
        <dbReference type="Proteomes" id="UP001187343"/>
    </source>
</evidence>
<feature type="region of interest" description="Disordered" evidence="1">
    <location>
        <begin position="375"/>
        <end position="403"/>
    </location>
</feature>
<evidence type="ECO:0000313" key="2">
    <source>
        <dbReference type="EMBL" id="KAK2890669.1"/>
    </source>
</evidence>
<comment type="caution">
    <text evidence="2">The sequence shown here is derived from an EMBL/GenBank/DDBJ whole genome shotgun (WGS) entry which is preliminary data.</text>
</comment>
<feature type="region of interest" description="Disordered" evidence="1">
    <location>
        <begin position="103"/>
        <end position="356"/>
    </location>
</feature>
<name>A0AA88PI27_9TELE</name>
<feature type="region of interest" description="Disordered" evidence="1">
    <location>
        <begin position="74"/>
        <end position="93"/>
    </location>
</feature>
<reference evidence="2" key="1">
    <citation type="submission" date="2023-08" db="EMBL/GenBank/DDBJ databases">
        <title>Chromosome-level Genome Assembly of mud carp (Cirrhinus molitorella).</title>
        <authorList>
            <person name="Liu H."/>
        </authorList>
    </citation>
    <scope>NUCLEOTIDE SEQUENCE</scope>
    <source>
        <strain evidence="2">Prfri</strain>
        <tissue evidence="2">Muscle</tissue>
    </source>
</reference>
<feature type="compositionally biased region" description="Basic and acidic residues" evidence="1">
    <location>
        <begin position="123"/>
        <end position="135"/>
    </location>
</feature>
<feature type="region of interest" description="Disordered" evidence="1">
    <location>
        <begin position="415"/>
        <end position="444"/>
    </location>
</feature>
<gene>
    <name evidence="2" type="ORF">Q8A67_013312</name>
</gene>
<feature type="compositionally biased region" description="Low complexity" evidence="1">
    <location>
        <begin position="186"/>
        <end position="200"/>
    </location>
</feature>
<feature type="compositionally biased region" description="Basic residues" evidence="1">
    <location>
        <begin position="423"/>
        <end position="434"/>
    </location>
</feature>
<dbReference type="EMBL" id="JAUYZG010000013">
    <property type="protein sequence ID" value="KAK2890669.1"/>
    <property type="molecule type" value="Genomic_DNA"/>
</dbReference>